<evidence type="ECO:0000313" key="1">
    <source>
        <dbReference type="EMBL" id="PWE54269.1"/>
    </source>
</evidence>
<sequence>MAAVKPPDATQKGRLEMNGILWRLRYLYRRTHFSVEPLRRRRNAPDYHVIVPHDVQLPHPKSTIQEICVPASINGRDMSTGRL</sequence>
<gene>
    <name evidence="1" type="ORF">DEM27_21440</name>
</gene>
<organism evidence="1 2">
    <name type="scientific">Metarhizobium album</name>
    <dbReference type="NCBI Taxonomy" id="2182425"/>
    <lineage>
        <taxon>Bacteria</taxon>
        <taxon>Pseudomonadati</taxon>
        <taxon>Pseudomonadota</taxon>
        <taxon>Alphaproteobacteria</taxon>
        <taxon>Hyphomicrobiales</taxon>
        <taxon>Rhizobiaceae</taxon>
        <taxon>Metarhizobium</taxon>
    </lineage>
</organism>
<dbReference type="EMBL" id="QFBC01000011">
    <property type="protein sequence ID" value="PWE54269.1"/>
    <property type="molecule type" value="Genomic_DNA"/>
</dbReference>
<dbReference type="AlphaFoldDB" id="A0A2U2DLU8"/>
<keyword evidence="2" id="KW-1185">Reference proteome</keyword>
<reference evidence="1 2" key="1">
    <citation type="submission" date="2018-05" db="EMBL/GenBank/DDBJ databases">
        <title>The draft genome of strain NS-104.</title>
        <authorList>
            <person name="Hang P."/>
            <person name="Jiang J."/>
        </authorList>
    </citation>
    <scope>NUCLEOTIDE SEQUENCE [LARGE SCALE GENOMIC DNA]</scope>
    <source>
        <strain evidence="1 2">NS-104</strain>
    </source>
</reference>
<comment type="caution">
    <text evidence="1">The sequence shown here is derived from an EMBL/GenBank/DDBJ whole genome shotgun (WGS) entry which is preliminary data.</text>
</comment>
<dbReference type="Proteomes" id="UP000245252">
    <property type="component" value="Unassembled WGS sequence"/>
</dbReference>
<proteinExistence type="predicted"/>
<evidence type="ECO:0000313" key="2">
    <source>
        <dbReference type="Proteomes" id="UP000245252"/>
    </source>
</evidence>
<name>A0A2U2DLU8_9HYPH</name>
<accession>A0A2U2DLU8</accession>
<protein>
    <submittedName>
        <fullName evidence="1">Uncharacterized protein</fullName>
    </submittedName>
</protein>
<dbReference type="OrthoDB" id="8403891at2"/>